<comment type="caution">
    <text evidence="1">The sequence shown here is derived from an EMBL/GenBank/DDBJ whole genome shotgun (WGS) entry which is preliminary data.</text>
</comment>
<accession>A0A2T0SZX0</accession>
<dbReference type="Pfam" id="PF02575">
    <property type="entry name" value="YbaB_DNA_bd"/>
    <property type="match status" value="1"/>
</dbReference>
<evidence type="ECO:0000313" key="2">
    <source>
        <dbReference type="Proteomes" id="UP000239494"/>
    </source>
</evidence>
<evidence type="ECO:0000313" key="1">
    <source>
        <dbReference type="EMBL" id="PRY38965.1"/>
    </source>
</evidence>
<protein>
    <submittedName>
        <fullName evidence="1">YbaB/EbfC DNA-binding family protein</fullName>
    </submittedName>
</protein>
<keyword evidence="1" id="KW-0238">DNA-binding</keyword>
<dbReference type="RefSeq" id="WP_106190346.1">
    <property type="nucleotide sequence ID" value="NZ_PVTF01000008.1"/>
</dbReference>
<gene>
    <name evidence="1" type="ORF">CLV43_108365</name>
</gene>
<dbReference type="GO" id="GO:0003677">
    <property type="term" value="F:DNA binding"/>
    <property type="evidence" value="ECO:0007669"/>
    <property type="project" value="UniProtKB-KW"/>
</dbReference>
<sequence length="137" mass="15129">MDYPHSERLHQLTSQYRRQLAEVGETQRKLREISCTASAPRHAVTVTVTHGGVVADIKFPSGAYRRMAPAELAGVLLKTLAEAQRLARRAAAEVVAPTLPPGMDAQKLFSGEVDLQSLLTPEPELRDVTRDLMDIRD</sequence>
<dbReference type="OrthoDB" id="5118533at2"/>
<dbReference type="EMBL" id="PVTF01000008">
    <property type="protein sequence ID" value="PRY38965.1"/>
    <property type="molecule type" value="Genomic_DNA"/>
</dbReference>
<dbReference type="Proteomes" id="UP000239494">
    <property type="component" value="Unassembled WGS sequence"/>
</dbReference>
<organism evidence="1 2">
    <name type="scientific">Umezawaea tangerina</name>
    <dbReference type="NCBI Taxonomy" id="84725"/>
    <lineage>
        <taxon>Bacteria</taxon>
        <taxon>Bacillati</taxon>
        <taxon>Actinomycetota</taxon>
        <taxon>Actinomycetes</taxon>
        <taxon>Pseudonocardiales</taxon>
        <taxon>Pseudonocardiaceae</taxon>
        <taxon>Umezawaea</taxon>
    </lineage>
</organism>
<dbReference type="InterPro" id="IPR036894">
    <property type="entry name" value="YbaB-like_sf"/>
</dbReference>
<dbReference type="InterPro" id="IPR004401">
    <property type="entry name" value="YbaB/EbfC"/>
</dbReference>
<proteinExistence type="predicted"/>
<reference evidence="1 2" key="1">
    <citation type="submission" date="2018-03" db="EMBL/GenBank/DDBJ databases">
        <title>Genomic Encyclopedia of Archaeal and Bacterial Type Strains, Phase II (KMG-II): from individual species to whole genera.</title>
        <authorList>
            <person name="Goeker M."/>
        </authorList>
    </citation>
    <scope>NUCLEOTIDE SEQUENCE [LARGE SCALE GENOMIC DNA]</scope>
    <source>
        <strain evidence="1 2">DSM 44720</strain>
    </source>
</reference>
<name>A0A2T0SZX0_9PSEU</name>
<dbReference type="AlphaFoldDB" id="A0A2T0SZX0"/>
<dbReference type="Gene3D" id="3.30.1310.10">
    <property type="entry name" value="Nucleoid-associated protein YbaB-like domain"/>
    <property type="match status" value="1"/>
</dbReference>
<keyword evidence="2" id="KW-1185">Reference proteome</keyword>